<dbReference type="SUPFAM" id="SSF56672">
    <property type="entry name" value="DNA/RNA polymerases"/>
    <property type="match status" value="1"/>
</dbReference>
<reference evidence="2" key="2">
    <citation type="submission" date="2019-01" db="UniProtKB">
        <authorList>
            <consortium name="EnsemblPlants"/>
        </authorList>
    </citation>
    <scope>IDENTIFICATION</scope>
    <source>
        <strain evidence="2">cv. Heinz 1706</strain>
    </source>
</reference>
<dbReference type="InterPro" id="IPR043502">
    <property type="entry name" value="DNA/RNA_pol_sf"/>
</dbReference>
<proteinExistence type="predicted"/>
<organism evidence="2">
    <name type="scientific">Solanum lycopersicum</name>
    <name type="common">Tomato</name>
    <name type="synonym">Lycopersicon esculentum</name>
    <dbReference type="NCBI Taxonomy" id="4081"/>
    <lineage>
        <taxon>Eukaryota</taxon>
        <taxon>Viridiplantae</taxon>
        <taxon>Streptophyta</taxon>
        <taxon>Embryophyta</taxon>
        <taxon>Tracheophyta</taxon>
        <taxon>Spermatophyta</taxon>
        <taxon>Magnoliopsida</taxon>
        <taxon>eudicotyledons</taxon>
        <taxon>Gunneridae</taxon>
        <taxon>Pentapetalae</taxon>
        <taxon>asterids</taxon>
        <taxon>lamiids</taxon>
        <taxon>Solanales</taxon>
        <taxon>Solanaceae</taxon>
        <taxon>Solanoideae</taxon>
        <taxon>Solaneae</taxon>
        <taxon>Solanum</taxon>
        <taxon>Solanum subgen. Lycopersicon</taxon>
    </lineage>
</organism>
<dbReference type="GO" id="GO:0003824">
    <property type="term" value="F:catalytic activity"/>
    <property type="evidence" value="ECO:0007669"/>
    <property type="project" value="InterPro"/>
</dbReference>
<evidence type="ECO:0000259" key="1">
    <source>
        <dbReference type="Pfam" id="PF00078"/>
    </source>
</evidence>
<protein>
    <recommendedName>
        <fullName evidence="1">Reverse transcriptase domain-containing protein</fullName>
    </recommendedName>
</protein>
<dbReference type="InterPro" id="IPR036691">
    <property type="entry name" value="Endo/exonu/phosph_ase_sf"/>
</dbReference>
<feature type="domain" description="Reverse transcriptase" evidence="1">
    <location>
        <begin position="261"/>
        <end position="383"/>
    </location>
</feature>
<reference evidence="2" key="1">
    <citation type="journal article" date="2012" name="Nature">
        <title>The tomato genome sequence provides insights into fleshy fruit evolution.</title>
        <authorList>
            <consortium name="Tomato Genome Consortium"/>
        </authorList>
    </citation>
    <scope>NUCLEOTIDE SEQUENCE [LARGE SCALE GENOMIC DNA]</scope>
    <source>
        <strain evidence="2">cv. Heinz 1706</strain>
    </source>
</reference>
<dbReference type="InParanoid" id="A0A3Q7FJE6"/>
<dbReference type="CDD" id="cd01650">
    <property type="entry name" value="RT_nLTR_like"/>
    <property type="match status" value="1"/>
</dbReference>
<dbReference type="STRING" id="4081.A0A3Q7FJE6"/>
<dbReference type="AlphaFoldDB" id="A0A3Q7FJE6"/>
<sequence>MASSPREITHPGKKVETADSSEGYYMLCMRQSWEILKSLKNKSPLPWCIAGDFNDILSYGDKMGRIQQSTWRLDGFQEAVNFYELHDLGYVENKFTWERGRGTDGWVLERLDRAFPRTGWRVLFNRATVYHMETSCSDHMALFISLGISIRYSPMKFCFENSWLRETDVKEAVEEGSFNWKNGLSDLIVNYYNNLFKTQQGPSSVIIDIVDRIVSDEINEDLKRPVTVEEIKHVVFSMNPDKAPGPDGLNPGSNNTNIVLIPKKKQPEFVSDLRPISLCNVVDRITCKVLANRMKRCMNLIISEAQSAFIPGRYITDNAMISFEAMHYLKRKTQGKVGYAALKTDMSKAYDRVEWDFLRAMMIKMGFCLEWVNKVMQMVTTVTYKFSHDGKQFENISPRRGLRPDDALYFFKGAKEEAKTIKLCLEIYQAASGQQEVNSPVKYLALPALIGRSKKFVFAYIHNRVIAKINSWKYTSLSRARREVLFKTVVQSIPTYVMNMFVLPSNICEPVERAMNGFLWKSGTRENRGIKWMSWQKVCLQKEDKGLSFRELHHFNIAMLTKTGWNMLTRLEALVSKLFQARYYYKSDFLHAELGSNPSFVWRGLCAGKRILKQVCL</sequence>
<dbReference type="InterPro" id="IPR000477">
    <property type="entry name" value="RT_dom"/>
</dbReference>
<accession>A0A3Q7FJE6</accession>
<evidence type="ECO:0000313" key="2">
    <source>
        <dbReference type="EnsemblPlants" id="Solyc03g078175.1.1"/>
    </source>
</evidence>
<dbReference type="SUPFAM" id="SSF56219">
    <property type="entry name" value="DNase I-like"/>
    <property type="match status" value="1"/>
</dbReference>
<evidence type="ECO:0000313" key="3">
    <source>
        <dbReference type="Proteomes" id="UP000004994"/>
    </source>
</evidence>
<dbReference type="PANTHER" id="PTHR33116">
    <property type="entry name" value="REVERSE TRANSCRIPTASE ZINC-BINDING DOMAIN-CONTAINING PROTEIN-RELATED-RELATED"/>
    <property type="match status" value="1"/>
</dbReference>
<dbReference type="EnsemblPlants" id="Solyc03g078175.1.1">
    <property type="protein sequence ID" value="Solyc03g078175.1.1"/>
    <property type="gene ID" value="Solyc03g078175.1"/>
</dbReference>
<keyword evidence="3" id="KW-1185">Reference proteome</keyword>
<dbReference type="Gramene" id="Solyc03g078175.1.1">
    <property type="protein sequence ID" value="Solyc03g078175.1.1"/>
    <property type="gene ID" value="Solyc03g078175.1"/>
</dbReference>
<dbReference type="Proteomes" id="UP000004994">
    <property type="component" value="Chromosome 3"/>
</dbReference>
<dbReference type="OMA" id="NICEPVE"/>
<dbReference type="Pfam" id="PF00078">
    <property type="entry name" value="RVT_1"/>
    <property type="match status" value="1"/>
</dbReference>
<dbReference type="Gene3D" id="3.60.10.10">
    <property type="entry name" value="Endonuclease/exonuclease/phosphatase"/>
    <property type="match status" value="1"/>
</dbReference>
<dbReference type="PANTHER" id="PTHR33116:SF86">
    <property type="entry name" value="REVERSE TRANSCRIPTASE DOMAIN-CONTAINING PROTEIN"/>
    <property type="match status" value="1"/>
</dbReference>
<name>A0A3Q7FJE6_SOLLC</name>